<organism evidence="2 3">
    <name type="scientific">Rugamonas apoptosis</name>
    <dbReference type="NCBI Taxonomy" id="2758570"/>
    <lineage>
        <taxon>Bacteria</taxon>
        <taxon>Pseudomonadati</taxon>
        <taxon>Pseudomonadota</taxon>
        <taxon>Betaproteobacteria</taxon>
        <taxon>Burkholderiales</taxon>
        <taxon>Oxalobacteraceae</taxon>
        <taxon>Telluria group</taxon>
        <taxon>Rugamonas</taxon>
    </lineage>
</organism>
<keyword evidence="3" id="KW-1185">Reference proteome</keyword>
<evidence type="ECO:0000313" key="3">
    <source>
        <dbReference type="Proteomes" id="UP000573499"/>
    </source>
</evidence>
<gene>
    <name evidence="2" type="ORF">H3H39_14025</name>
</gene>
<evidence type="ECO:0000313" key="2">
    <source>
        <dbReference type="EMBL" id="MBA5688162.1"/>
    </source>
</evidence>
<evidence type="ECO:0000256" key="1">
    <source>
        <dbReference type="SAM" id="MobiDB-lite"/>
    </source>
</evidence>
<comment type="caution">
    <text evidence="2">The sequence shown here is derived from an EMBL/GenBank/DDBJ whole genome shotgun (WGS) entry which is preliminary data.</text>
</comment>
<dbReference type="EMBL" id="JACEZU010000006">
    <property type="protein sequence ID" value="MBA5688162.1"/>
    <property type="molecule type" value="Genomic_DNA"/>
</dbReference>
<dbReference type="AlphaFoldDB" id="A0A7W2FAI6"/>
<reference evidence="2 3" key="1">
    <citation type="submission" date="2020-07" db="EMBL/GenBank/DDBJ databases">
        <title>Novel species isolated from subtropical streams in China.</title>
        <authorList>
            <person name="Lu H."/>
        </authorList>
    </citation>
    <scope>NUCLEOTIDE SEQUENCE [LARGE SCALE GENOMIC DNA]</scope>
    <source>
        <strain evidence="2 3">LX47W</strain>
    </source>
</reference>
<dbReference type="RefSeq" id="WP_182153998.1">
    <property type="nucleotide sequence ID" value="NZ_JACEZU010000006.1"/>
</dbReference>
<sequence length="71" mass="6692">MRAGHAGQPGNVEVASGQQAATAVAAQSLHHVDITVAANVLAGPTGAASAVKAATGGSGPDAAHVGRIEQG</sequence>
<proteinExistence type="predicted"/>
<feature type="region of interest" description="Disordered" evidence="1">
    <location>
        <begin position="50"/>
        <end position="71"/>
    </location>
</feature>
<protein>
    <submittedName>
        <fullName evidence="2">Uncharacterized protein</fullName>
    </submittedName>
</protein>
<accession>A0A7W2FAI6</accession>
<name>A0A7W2FAI6_9BURK</name>
<dbReference type="Proteomes" id="UP000573499">
    <property type="component" value="Unassembled WGS sequence"/>
</dbReference>